<sequence length="49" mass="5261">FDQWEAQDGTKRSKHRVYIERFTFVDSRGGAAPGPAAPPPQAAPAPPPS</sequence>
<accession>X0Z802</accession>
<dbReference type="AlphaFoldDB" id="X0Z802"/>
<gene>
    <name evidence="2" type="ORF">S01H1_86039</name>
</gene>
<proteinExistence type="predicted"/>
<evidence type="ECO:0000256" key="1">
    <source>
        <dbReference type="SAM" id="MobiDB-lite"/>
    </source>
</evidence>
<feature type="compositionally biased region" description="Pro residues" evidence="1">
    <location>
        <begin position="35"/>
        <end position="49"/>
    </location>
</feature>
<comment type="caution">
    <text evidence="2">The sequence shown here is derived from an EMBL/GenBank/DDBJ whole genome shotgun (WGS) entry which is preliminary data.</text>
</comment>
<feature type="non-terminal residue" evidence="2">
    <location>
        <position position="1"/>
    </location>
</feature>
<protein>
    <recommendedName>
        <fullName evidence="3">Single-stranded DNA-binding protein</fullName>
    </recommendedName>
</protein>
<name>X0Z802_9ZZZZ</name>
<feature type="region of interest" description="Disordered" evidence="1">
    <location>
        <begin position="26"/>
        <end position="49"/>
    </location>
</feature>
<dbReference type="SUPFAM" id="SSF50249">
    <property type="entry name" value="Nucleic acid-binding proteins"/>
    <property type="match status" value="1"/>
</dbReference>
<organism evidence="2">
    <name type="scientific">marine sediment metagenome</name>
    <dbReference type="NCBI Taxonomy" id="412755"/>
    <lineage>
        <taxon>unclassified sequences</taxon>
        <taxon>metagenomes</taxon>
        <taxon>ecological metagenomes</taxon>
    </lineage>
</organism>
<dbReference type="EMBL" id="BARS01059376">
    <property type="protein sequence ID" value="GAG44691.1"/>
    <property type="molecule type" value="Genomic_DNA"/>
</dbReference>
<feature type="non-terminal residue" evidence="2">
    <location>
        <position position="49"/>
    </location>
</feature>
<evidence type="ECO:0000313" key="2">
    <source>
        <dbReference type="EMBL" id="GAG44691.1"/>
    </source>
</evidence>
<dbReference type="InterPro" id="IPR012340">
    <property type="entry name" value="NA-bd_OB-fold"/>
</dbReference>
<reference evidence="2" key="1">
    <citation type="journal article" date="2014" name="Front. Microbiol.">
        <title>High frequency of phylogenetically diverse reductive dehalogenase-homologous genes in deep subseafloor sedimentary metagenomes.</title>
        <authorList>
            <person name="Kawai M."/>
            <person name="Futagami T."/>
            <person name="Toyoda A."/>
            <person name="Takaki Y."/>
            <person name="Nishi S."/>
            <person name="Hori S."/>
            <person name="Arai W."/>
            <person name="Tsubouchi T."/>
            <person name="Morono Y."/>
            <person name="Uchiyama I."/>
            <person name="Ito T."/>
            <person name="Fujiyama A."/>
            <person name="Inagaki F."/>
            <person name="Takami H."/>
        </authorList>
    </citation>
    <scope>NUCLEOTIDE SEQUENCE</scope>
    <source>
        <strain evidence="2">Expedition CK06-06</strain>
    </source>
</reference>
<evidence type="ECO:0008006" key="3">
    <source>
        <dbReference type="Google" id="ProtNLM"/>
    </source>
</evidence>